<keyword evidence="3" id="KW-1185">Reference proteome</keyword>
<proteinExistence type="predicted"/>
<protein>
    <submittedName>
        <fullName evidence="2">Uncharacterized protein</fullName>
    </submittedName>
</protein>
<accession>A0A1C1D085</accession>
<dbReference type="AlphaFoldDB" id="A0A1C1D085"/>
<name>A0A1C1D085_9EURO</name>
<dbReference type="VEuPathDB" id="FungiDB:CLCR_00333"/>
<dbReference type="GO" id="GO:0005739">
    <property type="term" value="C:mitochondrion"/>
    <property type="evidence" value="ECO:0007669"/>
    <property type="project" value="TreeGrafter"/>
</dbReference>
<dbReference type="PANTHER" id="PTHR36091">
    <property type="entry name" value="ALTERED INHERITANCE OF MITOCHONDRIA PROTEIN 9, MITOCHONDRIAL"/>
    <property type="match status" value="1"/>
</dbReference>
<dbReference type="Proteomes" id="UP000094526">
    <property type="component" value="Unassembled WGS sequence"/>
</dbReference>
<sequence>MDHDLRTSIDEVKDREKLDRDRRICQQTFEVVLGAYVPELADAQGARRKTPENDTYCHSSWRDGATPSRQELIELSQRWAELGLPGSCPCQPSVEELAEHAKQWEDFETVQKFKVFLMRVLDVGSEGRVPSEGWVLNEGWEAAKAAHKQLYEQWMETVRVSEDPEMNEERGREAVALGRTIRDQGQ</sequence>
<organism evidence="2 3">
    <name type="scientific">Cladophialophora carrionii</name>
    <dbReference type="NCBI Taxonomy" id="86049"/>
    <lineage>
        <taxon>Eukaryota</taxon>
        <taxon>Fungi</taxon>
        <taxon>Dikarya</taxon>
        <taxon>Ascomycota</taxon>
        <taxon>Pezizomycotina</taxon>
        <taxon>Eurotiomycetes</taxon>
        <taxon>Chaetothyriomycetidae</taxon>
        <taxon>Chaetothyriales</taxon>
        <taxon>Herpotrichiellaceae</taxon>
        <taxon>Cladophialophora</taxon>
    </lineage>
</organism>
<evidence type="ECO:0000313" key="3">
    <source>
        <dbReference type="Proteomes" id="UP000094526"/>
    </source>
</evidence>
<evidence type="ECO:0000313" key="2">
    <source>
        <dbReference type="EMBL" id="OCT54229.1"/>
    </source>
</evidence>
<dbReference type="OrthoDB" id="2831558at2759"/>
<reference evidence="3" key="1">
    <citation type="submission" date="2015-07" db="EMBL/GenBank/DDBJ databases">
        <authorList>
            <person name="Teixeira M.M."/>
            <person name="Souza R.C."/>
            <person name="Almeida L.G."/>
            <person name="Vicente V.A."/>
            <person name="de Hoog S."/>
            <person name="Bocca A.L."/>
            <person name="de Almeida S.R."/>
            <person name="Vasconcelos A.T."/>
            <person name="Felipe M.S."/>
        </authorList>
    </citation>
    <scope>NUCLEOTIDE SEQUENCE [LARGE SCALE GENOMIC DNA]</scope>
    <source>
        <strain evidence="3">KSF</strain>
    </source>
</reference>
<dbReference type="EMBL" id="LGRB01000005">
    <property type="protein sequence ID" value="OCT54229.1"/>
    <property type="molecule type" value="Genomic_DNA"/>
</dbReference>
<gene>
    <name evidence="2" type="ORF">CLCR_00333</name>
</gene>
<evidence type="ECO:0000256" key="1">
    <source>
        <dbReference type="SAM" id="MobiDB-lite"/>
    </source>
</evidence>
<feature type="region of interest" description="Disordered" evidence="1">
    <location>
        <begin position="162"/>
        <end position="186"/>
    </location>
</feature>
<dbReference type="PANTHER" id="PTHR36091:SF1">
    <property type="entry name" value="ALTERED INHERITANCE OF MITOCHONDRIA PROTEIN 9, MITOCHONDRIAL"/>
    <property type="match status" value="1"/>
</dbReference>
<feature type="compositionally biased region" description="Basic and acidic residues" evidence="1">
    <location>
        <begin position="162"/>
        <end position="173"/>
    </location>
</feature>
<dbReference type="STRING" id="86049.A0A1C1D085"/>
<comment type="caution">
    <text evidence="2">The sequence shown here is derived from an EMBL/GenBank/DDBJ whole genome shotgun (WGS) entry which is preliminary data.</text>
</comment>
<dbReference type="InterPro" id="IPR051035">
    <property type="entry name" value="Mito_inheritance_9"/>
</dbReference>